<accession>A0A1M4ZCI7</accession>
<name>A0A1M4ZCI7_9FIRM</name>
<dbReference type="AlphaFoldDB" id="A0A1M4ZCI7"/>
<reference evidence="2" key="1">
    <citation type="submission" date="2016-11" db="EMBL/GenBank/DDBJ databases">
        <authorList>
            <person name="Varghese N."/>
            <person name="Submissions S."/>
        </authorList>
    </citation>
    <scope>NUCLEOTIDE SEQUENCE [LARGE SCALE GENOMIC DNA]</scope>
    <source>
        <strain evidence="2">DSM 18095</strain>
    </source>
</reference>
<dbReference type="STRING" id="1123404.SAMN02745784_03004"/>
<dbReference type="GeneID" id="90994053"/>
<dbReference type="Proteomes" id="UP000184114">
    <property type="component" value="Unassembled WGS sequence"/>
</dbReference>
<dbReference type="RefSeq" id="WP_072977800.1">
    <property type="nucleotide sequence ID" value="NZ_FQTY01000023.1"/>
</dbReference>
<organism evidence="1 2">
    <name type="scientific">Tissierella praeacuta DSM 18095</name>
    <dbReference type="NCBI Taxonomy" id="1123404"/>
    <lineage>
        <taxon>Bacteria</taxon>
        <taxon>Bacillati</taxon>
        <taxon>Bacillota</taxon>
        <taxon>Tissierellia</taxon>
        <taxon>Tissierellales</taxon>
        <taxon>Tissierellaceae</taxon>
        <taxon>Tissierella</taxon>
    </lineage>
</organism>
<gene>
    <name evidence="1" type="ORF">SAMN02745784_03004</name>
</gene>
<dbReference type="EMBL" id="FQTY01000023">
    <property type="protein sequence ID" value="SHF15731.1"/>
    <property type="molecule type" value="Genomic_DNA"/>
</dbReference>
<keyword evidence="2" id="KW-1185">Reference proteome</keyword>
<protein>
    <submittedName>
        <fullName evidence="1">Uncharacterized protein</fullName>
    </submittedName>
</protein>
<evidence type="ECO:0000313" key="2">
    <source>
        <dbReference type="Proteomes" id="UP000184114"/>
    </source>
</evidence>
<sequence length="59" mass="6802">MTIIQKRLVNAYTVLVMAKRMTLEEVPATPVKLEDDSDSTIRNEVEIEKAKREIEILTQ</sequence>
<dbReference type="NCBIfam" id="NF040910">
    <property type="entry name" value="CD1375_fam"/>
    <property type="match status" value="1"/>
</dbReference>
<dbReference type="InterPro" id="IPR047907">
    <property type="entry name" value="CD1375-like"/>
</dbReference>
<proteinExistence type="predicted"/>
<evidence type="ECO:0000313" key="1">
    <source>
        <dbReference type="EMBL" id="SHF15731.1"/>
    </source>
</evidence>